<keyword evidence="2" id="KW-1185">Reference proteome</keyword>
<gene>
    <name evidence="1" type="ORF">GCM10007362_31490</name>
</gene>
<dbReference type="RefSeq" id="WP_172245237.1">
    <property type="nucleotide sequence ID" value="NZ_BMDD01000004.1"/>
</dbReference>
<dbReference type="EMBL" id="BMDD01000004">
    <property type="protein sequence ID" value="GGH81539.1"/>
    <property type="molecule type" value="Genomic_DNA"/>
</dbReference>
<evidence type="ECO:0000313" key="1">
    <source>
        <dbReference type="EMBL" id="GGH81539.1"/>
    </source>
</evidence>
<evidence type="ECO:0000313" key="2">
    <source>
        <dbReference type="Proteomes" id="UP000605427"/>
    </source>
</evidence>
<name>A0ABQ2A0E7_9BACL</name>
<proteinExistence type="predicted"/>
<reference evidence="2" key="1">
    <citation type="journal article" date="2019" name="Int. J. Syst. Evol. Microbiol.">
        <title>The Global Catalogue of Microorganisms (GCM) 10K type strain sequencing project: providing services to taxonomists for standard genome sequencing and annotation.</title>
        <authorList>
            <consortium name="The Broad Institute Genomics Platform"/>
            <consortium name="The Broad Institute Genome Sequencing Center for Infectious Disease"/>
            <person name="Wu L."/>
            <person name="Ma J."/>
        </authorList>
    </citation>
    <scope>NUCLEOTIDE SEQUENCE [LARGE SCALE GENOMIC DNA]</scope>
    <source>
        <strain evidence="2">CCM 8702</strain>
    </source>
</reference>
<sequence length="108" mass="13143">MLFSADDLKEWLVKHDAEKRCHDSFWLSLNNYKTEEPDEYQEYFSNFDPSKLLLKVESVSISYLNYPDLNYNHVRVYMPIRYQDKKIGYYELWLAFDGTVEDDYFVLE</sequence>
<dbReference type="Proteomes" id="UP000605427">
    <property type="component" value="Unassembled WGS sequence"/>
</dbReference>
<protein>
    <submittedName>
        <fullName evidence="1">Uncharacterized protein</fullName>
    </submittedName>
</protein>
<accession>A0ABQ2A0E7</accession>
<comment type="caution">
    <text evidence="1">The sequence shown here is derived from an EMBL/GenBank/DDBJ whole genome shotgun (WGS) entry which is preliminary data.</text>
</comment>
<organism evidence="1 2">
    <name type="scientific">Saccharibacillus endophyticus</name>
    <dbReference type="NCBI Taxonomy" id="2060666"/>
    <lineage>
        <taxon>Bacteria</taxon>
        <taxon>Bacillati</taxon>
        <taxon>Bacillota</taxon>
        <taxon>Bacilli</taxon>
        <taxon>Bacillales</taxon>
        <taxon>Paenibacillaceae</taxon>
        <taxon>Saccharibacillus</taxon>
    </lineage>
</organism>